<accession>A0A239NEM4</accession>
<evidence type="ECO:0000313" key="3">
    <source>
        <dbReference type="EMBL" id="SNT52579.1"/>
    </source>
</evidence>
<feature type="transmembrane region" description="Helical" evidence="2">
    <location>
        <begin position="465"/>
        <end position="483"/>
    </location>
</feature>
<feature type="transmembrane region" description="Helical" evidence="2">
    <location>
        <begin position="495"/>
        <end position="516"/>
    </location>
</feature>
<evidence type="ECO:0000313" key="4">
    <source>
        <dbReference type="Proteomes" id="UP000198282"/>
    </source>
</evidence>
<name>A0A239NEM4_9ACTN</name>
<proteinExistence type="predicted"/>
<protein>
    <submittedName>
        <fullName evidence="3">Uncharacterized protein</fullName>
    </submittedName>
</protein>
<feature type="region of interest" description="Disordered" evidence="1">
    <location>
        <begin position="371"/>
        <end position="395"/>
    </location>
</feature>
<feature type="compositionally biased region" description="Low complexity" evidence="1">
    <location>
        <begin position="307"/>
        <end position="319"/>
    </location>
</feature>
<evidence type="ECO:0000256" key="2">
    <source>
        <dbReference type="SAM" id="Phobius"/>
    </source>
</evidence>
<keyword evidence="2" id="KW-0472">Membrane</keyword>
<feature type="compositionally biased region" description="Basic residues" evidence="1">
    <location>
        <begin position="373"/>
        <end position="389"/>
    </location>
</feature>
<evidence type="ECO:0000256" key="1">
    <source>
        <dbReference type="SAM" id="MobiDB-lite"/>
    </source>
</evidence>
<keyword evidence="2" id="KW-1133">Transmembrane helix</keyword>
<feature type="region of interest" description="Disordered" evidence="1">
    <location>
        <begin position="84"/>
        <end position="359"/>
    </location>
</feature>
<dbReference type="Proteomes" id="UP000198282">
    <property type="component" value="Unassembled WGS sequence"/>
</dbReference>
<reference evidence="3 4" key="1">
    <citation type="submission" date="2017-06" db="EMBL/GenBank/DDBJ databases">
        <authorList>
            <person name="Kim H.J."/>
            <person name="Triplett B.A."/>
        </authorList>
    </citation>
    <scope>NUCLEOTIDE SEQUENCE [LARGE SCALE GENOMIC DNA]</scope>
    <source>
        <strain evidence="3 4">CGMCC 4.2132</strain>
    </source>
</reference>
<keyword evidence="4" id="KW-1185">Reference proteome</keyword>
<sequence length="530" mass="54996">MIERVDQLVLEYVSRAADAAHGVLPPKQRIDFVGRLRKRIDAERMGMDSPAAVEKILAQFGDPVVLVRREVHRLNSETSLGGLAETLEEAERPTGVIVPAPASGLHDSSEPLSGRSVPGDSAAPDSAMAGSAFSEPVPPGEDDLGSPGSGRSDMTIFGASTPDRSGEAGFEWADSREPGAPRRSHPYGDVPGGSVPPPRDSGTGASESSAAQEAASTDAHEAAHGAASADVPEPRGRPRSSSIAPGGDEPDDPAPERVEADDPPTEEIPPARGAGAQPEAEPGPAPGSEREPLSRAETGSGSGPGPELGSASGSEPGPELTSGREPPSGSGQGAKPGPGSGEGGAAGDERPRAVIPPGVAKARREAEELLARRQARKRPSLLRRPSRAPRSREDVVAGESDVRTVLLGHRREVIGMALLGLAGLLVPFPFAPIAIFRIPVLVWAVAVLVVTVCEAWEGADKVRGAAAPILSYTIGGCLVALIRSRNDLSLVVDQFFEISGLMFMLGSAAGVFWLAYRLFNPVTPVGRRNR</sequence>
<feature type="compositionally biased region" description="Low complexity" evidence="1">
    <location>
        <begin position="270"/>
        <end position="282"/>
    </location>
</feature>
<dbReference type="OrthoDB" id="3424034at2"/>
<feature type="transmembrane region" description="Helical" evidence="2">
    <location>
        <begin position="440"/>
        <end position="459"/>
    </location>
</feature>
<feature type="compositionally biased region" description="Gly residues" evidence="1">
    <location>
        <begin position="330"/>
        <end position="346"/>
    </location>
</feature>
<organism evidence="3 4">
    <name type="scientific">Streptosporangium subroseum</name>
    <dbReference type="NCBI Taxonomy" id="106412"/>
    <lineage>
        <taxon>Bacteria</taxon>
        <taxon>Bacillati</taxon>
        <taxon>Actinomycetota</taxon>
        <taxon>Actinomycetes</taxon>
        <taxon>Streptosporangiales</taxon>
        <taxon>Streptosporangiaceae</taxon>
        <taxon>Streptosporangium</taxon>
    </lineage>
</organism>
<dbReference type="RefSeq" id="WP_089211882.1">
    <property type="nucleotide sequence ID" value="NZ_FZOD01000055.1"/>
</dbReference>
<gene>
    <name evidence="3" type="ORF">SAMN05216276_10559</name>
</gene>
<feature type="compositionally biased region" description="Low complexity" evidence="1">
    <location>
        <begin position="200"/>
        <end position="217"/>
    </location>
</feature>
<dbReference type="EMBL" id="FZOD01000055">
    <property type="protein sequence ID" value="SNT52579.1"/>
    <property type="molecule type" value="Genomic_DNA"/>
</dbReference>
<keyword evidence="2" id="KW-0812">Transmembrane</keyword>
<dbReference type="AlphaFoldDB" id="A0A239NEM4"/>